<dbReference type="EMBL" id="BAAARV010000088">
    <property type="protein sequence ID" value="GAA2381120.1"/>
    <property type="molecule type" value="Genomic_DNA"/>
</dbReference>
<name>A0ABN3HIC3_9ACTN</name>
<dbReference type="Proteomes" id="UP001501444">
    <property type="component" value="Unassembled WGS sequence"/>
</dbReference>
<organism evidence="2 3">
    <name type="scientific">Dactylosporangium salmoneum</name>
    <dbReference type="NCBI Taxonomy" id="53361"/>
    <lineage>
        <taxon>Bacteria</taxon>
        <taxon>Bacillati</taxon>
        <taxon>Actinomycetota</taxon>
        <taxon>Actinomycetes</taxon>
        <taxon>Micromonosporales</taxon>
        <taxon>Micromonosporaceae</taxon>
        <taxon>Dactylosporangium</taxon>
    </lineage>
</organism>
<feature type="region of interest" description="Disordered" evidence="1">
    <location>
        <begin position="1"/>
        <end position="20"/>
    </location>
</feature>
<keyword evidence="3" id="KW-1185">Reference proteome</keyword>
<reference evidence="2 3" key="1">
    <citation type="journal article" date="2019" name="Int. J. Syst. Evol. Microbiol.">
        <title>The Global Catalogue of Microorganisms (GCM) 10K type strain sequencing project: providing services to taxonomists for standard genome sequencing and annotation.</title>
        <authorList>
            <consortium name="The Broad Institute Genomics Platform"/>
            <consortium name="The Broad Institute Genome Sequencing Center for Infectious Disease"/>
            <person name="Wu L."/>
            <person name="Ma J."/>
        </authorList>
    </citation>
    <scope>NUCLEOTIDE SEQUENCE [LARGE SCALE GENOMIC DNA]</scope>
    <source>
        <strain evidence="2 3">JCM 3272</strain>
    </source>
</reference>
<gene>
    <name evidence="2" type="ORF">GCM10010170_088730</name>
</gene>
<evidence type="ECO:0000313" key="3">
    <source>
        <dbReference type="Proteomes" id="UP001501444"/>
    </source>
</evidence>
<protein>
    <recommendedName>
        <fullName evidence="4">Lipoprotein</fullName>
    </recommendedName>
</protein>
<evidence type="ECO:0000256" key="1">
    <source>
        <dbReference type="SAM" id="MobiDB-lite"/>
    </source>
</evidence>
<accession>A0ABN3HIC3</accession>
<comment type="caution">
    <text evidence="2">The sequence shown here is derived from an EMBL/GenBank/DDBJ whole genome shotgun (WGS) entry which is preliminary data.</text>
</comment>
<sequence length="302" mass="30338">MRTDVPSTPTPGPLTSPLVPGVSAAPPAAAAPPVPAPIGTVGAARRAGRGVALVVALLAAVLLGGCGGAGDGGATSAAASGEPAAVAGKEALAAAVKALGESGYAYTMKIDQGTVTGVVESSGKRQARLDGMASGVRFSIEGIVLGGGERYFRTSIPATGVNAKKWYRFDRTKVSKTGIIGLFETDDPTSSRDLAGRVGSAKLENGRITGTYDLTRGGDLGLADRGAIAALGERAKRAPFVVGLDGQGRLSSVRITVPAVGSTPERTLAVDYQKQGMTVQVAVPKTAEVAQANAAVYNLLNN</sequence>
<evidence type="ECO:0008006" key="4">
    <source>
        <dbReference type="Google" id="ProtNLM"/>
    </source>
</evidence>
<proteinExistence type="predicted"/>
<evidence type="ECO:0000313" key="2">
    <source>
        <dbReference type="EMBL" id="GAA2381120.1"/>
    </source>
</evidence>
<dbReference type="RefSeq" id="WP_344618686.1">
    <property type="nucleotide sequence ID" value="NZ_BAAARV010000088.1"/>
</dbReference>